<reference evidence="1" key="1">
    <citation type="submission" date="2018-05" db="EMBL/GenBank/DDBJ databases">
        <authorList>
            <person name="Lanie J.A."/>
            <person name="Ng W.-L."/>
            <person name="Kazmierczak K.M."/>
            <person name="Andrzejewski T.M."/>
            <person name="Davidsen T.M."/>
            <person name="Wayne K.J."/>
            <person name="Tettelin H."/>
            <person name="Glass J.I."/>
            <person name="Rusch D."/>
            <person name="Podicherti R."/>
            <person name="Tsui H.-C.T."/>
            <person name="Winkler M.E."/>
        </authorList>
    </citation>
    <scope>NUCLEOTIDE SEQUENCE</scope>
</reference>
<feature type="non-terminal residue" evidence="1">
    <location>
        <position position="35"/>
    </location>
</feature>
<feature type="non-terminal residue" evidence="1">
    <location>
        <position position="1"/>
    </location>
</feature>
<evidence type="ECO:0000313" key="1">
    <source>
        <dbReference type="EMBL" id="SVC42698.1"/>
    </source>
</evidence>
<organism evidence="1">
    <name type="scientific">marine metagenome</name>
    <dbReference type="NCBI Taxonomy" id="408172"/>
    <lineage>
        <taxon>unclassified sequences</taxon>
        <taxon>metagenomes</taxon>
        <taxon>ecological metagenomes</taxon>
    </lineage>
</organism>
<name>A0A382M235_9ZZZZ</name>
<protein>
    <submittedName>
        <fullName evidence="1">Uncharacterized protein</fullName>
    </submittedName>
</protein>
<gene>
    <name evidence="1" type="ORF">METZ01_LOCUS295552</name>
</gene>
<sequence length="35" mass="3869">VAATWFGQKVYGSPRFDAFAYGCLCDYQVIAHANV</sequence>
<dbReference type="EMBL" id="UINC01090606">
    <property type="protein sequence ID" value="SVC42698.1"/>
    <property type="molecule type" value="Genomic_DNA"/>
</dbReference>
<dbReference type="AlphaFoldDB" id="A0A382M235"/>
<accession>A0A382M235</accession>
<proteinExistence type="predicted"/>